<proteinExistence type="predicted"/>
<accession>A0A2I9CWQ3</accession>
<comment type="caution">
    <text evidence="2">The sequence shown here is derived from an EMBL/GenBank/DDBJ whole genome shotgun (WGS) entry which is preliminary data.</text>
</comment>
<dbReference type="EMBL" id="BFAG01000009">
    <property type="protein sequence ID" value="GBF06443.1"/>
    <property type="molecule type" value="Genomic_DNA"/>
</dbReference>
<feature type="chain" id="PRO_5014372206" description="DUF1795 domain-containing protein" evidence="1">
    <location>
        <begin position="23"/>
        <end position="188"/>
    </location>
</feature>
<organism evidence="2 3">
    <name type="scientific">Deinococcus aerius</name>
    <dbReference type="NCBI Taxonomy" id="200253"/>
    <lineage>
        <taxon>Bacteria</taxon>
        <taxon>Thermotogati</taxon>
        <taxon>Deinococcota</taxon>
        <taxon>Deinococci</taxon>
        <taxon>Deinococcales</taxon>
        <taxon>Deinococcaceae</taxon>
        <taxon>Deinococcus</taxon>
    </lineage>
</organism>
<name>A0A2I9CWQ3_9DEIO</name>
<protein>
    <recommendedName>
        <fullName evidence="4">DUF1795 domain-containing protein</fullName>
    </recommendedName>
</protein>
<reference evidence="3" key="1">
    <citation type="submission" date="2018-01" db="EMBL/GenBank/DDBJ databases">
        <title>Draft Genome Sequence of the Radioresistant Bacterium Deinococcus aerius TR0125, Isolated from the Higher Atmosphere above Japan.</title>
        <authorList>
            <person name="Satoh K."/>
            <person name="Arai H."/>
            <person name="Sanzen T."/>
            <person name="Kawaguchi Y."/>
            <person name="Hayashi H."/>
            <person name="Yokobori S."/>
            <person name="Yamagishi A."/>
            <person name="Oono Y."/>
            <person name="Narumi I."/>
        </authorList>
    </citation>
    <scope>NUCLEOTIDE SEQUENCE [LARGE SCALE GENOMIC DNA]</scope>
    <source>
        <strain evidence="3">TR0125</strain>
    </source>
</reference>
<gene>
    <name evidence="2" type="ORF">DAERI_090029</name>
</gene>
<evidence type="ECO:0000313" key="3">
    <source>
        <dbReference type="Proteomes" id="UP000236569"/>
    </source>
</evidence>
<dbReference type="AlphaFoldDB" id="A0A2I9CWQ3"/>
<keyword evidence="3" id="KW-1185">Reference proteome</keyword>
<keyword evidence="1" id="KW-0732">Signal</keyword>
<sequence length="188" mass="20184">MELLKPWAILTALTLCSAPATAQTTFPTPPLKVKQRLGTTGFSIVLPNGLKVTPHTTAGVNLFLVTGPQLGDNALAVIPGTAEPPPNLDTELDRTLSSLFNFVGGLLNGYSKQGNVKLESTTISKVANGYMSRTLFDVELPSKQRVHVVARSYLFGNRTVAMIYPDTTPNNNDDSRLAEAIMETLTSP</sequence>
<evidence type="ECO:0000256" key="1">
    <source>
        <dbReference type="SAM" id="SignalP"/>
    </source>
</evidence>
<evidence type="ECO:0008006" key="4">
    <source>
        <dbReference type="Google" id="ProtNLM"/>
    </source>
</evidence>
<evidence type="ECO:0000313" key="2">
    <source>
        <dbReference type="EMBL" id="GBF06443.1"/>
    </source>
</evidence>
<dbReference type="Proteomes" id="UP000236569">
    <property type="component" value="Unassembled WGS sequence"/>
</dbReference>
<feature type="signal peptide" evidence="1">
    <location>
        <begin position="1"/>
        <end position="22"/>
    </location>
</feature>